<dbReference type="Pfam" id="PF02737">
    <property type="entry name" value="3HCDH_N"/>
    <property type="match status" value="1"/>
</dbReference>
<comment type="pathway">
    <text evidence="1">Lipid metabolism; butanoate metabolism.</text>
</comment>
<dbReference type="GO" id="GO:0016616">
    <property type="term" value="F:oxidoreductase activity, acting on the CH-OH group of donors, NAD or NADP as acceptor"/>
    <property type="evidence" value="ECO:0007669"/>
    <property type="project" value="InterPro"/>
</dbReference>
<feature type="binding site" evidence="5">
    <location>
        <position position="144"/>
    </location>
    <ligand>
        <name>NAD(+)</name>
        <dbReference type="ChEBI" id="CHEBI:57540"/>
    </ligand>
</feature>
<keyword evidence="9" id="KW-1185">Reference proteome</keyword>
<feature type="binding site" evidence="5">
    <location>
        <position position="120"/>
    </location>
    <ligand>
        <name>NAD(+)</name>
        <dbReference type="ChEBI" id="CHEBI:57540"/>
    </ligand>
</feature>
<dbReference type="Gene3D" id="3.40.50.720">
    <property type="entry name" value="NAD(P)-binding Rossmann-like Domain"/>
    <property type="match status" value="1"/>
</dbReference>
<feature type="binding site" evidence="5">
    <location>
        <position position="93"/>
    </location>
    <ligand>
        <name>NAD(+)</name>
        <dbReference type="ChEBI" id="CHEBI:57540"/>
    </ligand>
</feature>
<feature type="domain" description="3-hydroxyacyl-CoA dehydrogenase C-terminal" evidence="6">
    <location>
        <begin position="187"/>
        <end position="283"/>
    </location>
</feature>
<protein>
    <submittedName>
        <fullName evidence="8">3-hydroxybutyryl-CoA dehydrogenase</fullName>
    </submittedName>
</protein>
<dbReference type="GO" id="GO:0070403">
    <property type="term" value="F:NAD+ binding"/>
    <property type="evidence" value="ECO:0007669"/>
    <property type="project" value="InterPro"/>
</dbReference>
<evidence type="ECO:0000256" key="1">
    <source>
        <dbReference type="ARBA" id="ARBA00005086"/>
    </source>
</evidence>
<dbReference type="GO" id="GO:0006631">
    <property type="term" value="P:fatty acid metabolic process"/>
    <property type="evidence" value="ECO:0007669"/>
    <property type="project" value="InterPro"/>
</dbReference>
<feature type="domain" description="3-hydroxyacyl-CoA dehydrogenase NAD binding" evidence="7">
    <location>
        <begin position="5"/>
        <end position="184"/>
    </location>
</feature>
<dbReference type="SUPFAM" id="SSF51735">
    <property type="entry name" value="NAD(P)-binding Rossmann-fold domains"/>
    <property type="match status" value="1"/>
</dbReference>
<proteinExistence type="inferred from homology"/>
<organism evidence="8 9">
    <name type="scientific">Bacillus zhangzhouensis</name>
    <dbReference type="NCBI Taxonomy" id="1178540"/>
    <lineage>
        <taxon>Bacteria</taxon>
        <taxon>Bacillati</taxon>
        <taxon>Bacillota</taxon>
        <taxon>Bacilli</taxon>
        <taxon>Bacillales</taxon>
        <taxon>Bacillaceae</taxon>
        <taxon>Bacillus</taxon>
    </lineage>
</organism>
<evidence type="ECO:0000259" key="7">
    <source>
        <dbReference type="Pfam" id="PF02737"/>
    </source>
</evidence>
<comment type="similarity">
    <text evidence="2">Belongs to the 3-hydroxyacyl-CoA dehydrogenase family.</text>
</comment>
<dbReference type="PANTHER" id="PTHR48075:SF5">
    <property type="entry name" value="3-HYDROXYBUTYRYL-COA DEHYDROGENASE"/>
    <property type="match status" value="1"/>
</dbReference>
<evidence type="ECO:0000256" key="5">
    <source>
        <dbReference type="PIRSR" id="PIRSR000105-2"/>
    </source>
</evidence>
<dbReference type="FunFam" id="3.40.50.720:FF:000009">
    <property type="entry name" value="Fatty oxidation complex, alpha subunit"/>
    <property type="match status" value="1"/>
</dbReference>
<evidence type="ECO:0000256" key="2">
    <source>
        <dbReference type="ARBA" id="ARBA00009463"/>
    </source>
</evidence>
<gene>
    <name evidence="8" type="ORF">BA70_17000</name>
</gene>
<dbReference type="AlphaFoldDB" id="A0A081LCE1"/>
<dbReference type="EMBL" id="JOTP01000006">
    <property type="protein sequence ID" value="KEP26917.1"/>
    <property type="molecule type" value="Genomic_DNA"/>
</dbReference>
<dbReference type="RefSeq" id="WP_034320185.1">
    <property type="nucleotide sequence ID" value="NZ_JBCMYH010000017.1"/>
</dbReference>
<evidence type="ECO:0000313" key="8">
    <source>
        <dbReference type="EMBL" id="KEP26917.1"/>
    </source>
</evidence>
<feature type="binding site" evidence="5">
    <location>
        <position position="33"/>
    </location>
    <ligand>
        <name>NAD(+)</name>
        <dbReference type="ChEBI" id="CHEBI:57540"/>
    </ligand>
</feature>
<dbReference type="PANTHER" id="PTHR48075">
    <property type="entry name" value="3-HYDROXYACYL-COA DEHYDROGENASE FAMILY PROTEIN"/>
    <property type="match status" value="1"/>
</dbReference>
<evidence type="ECO:0000259" key="6">
    <source>
        <dbReference type="Pfam" id="PF00725"/>
    </source>
</evidence>
<feature type="binding site" evidence="5">
    <location>
        <begin position="10"/>
        <end position="15"/>
    </location>
    <ligand>
        <name>NAD(+)</name>
        <dbReference type="ChEBI" id="CHEBI:57540"/>
    </ligand>
</feature>
<evidence type="ECO:0000313" key="9">
    <source>
        <dbReference type="Proteomes" id="UP000028091"/>
    </source>
</evidence>
<dbReference type="Gene3D" id="1.10.1040.10">
    <property type="entry name" value="N-(1-d-carboxylethyl)-l-norvaline Dehydrogenase, domain 2"/>
    <property type="match status" value="1"/>
</dbReference>
<dbReference type="InterPro" id="IPR022694">
    <property type="entry name" value="3-OHacyl-CoA_DH"/>
</dbReference>
<accession>A0A081LCE1</accession>
<keyword evidence="3" id="KW-0560">Oxidoreductase</keyword>
<reference evidence="8 9" key="1">
    <citation type="submission" date="2012-09" db="EMBL/GenBank/DDBJ databases">
        <title>Genome Sequence of Bacillus sp. DW5-4.</title>
        <authorList>
            <person name="Lai Q."/>
            <person name="Liu Y."/>
            <person name="Shao Z."/>
        </authorList>
    </citation>
    <scope>NUCLEOTIDE SEQUENCE [LARGE SCALE GENOMIC DNA]</scope>
    <source>
        <strain evidence="8 9">DW5-4</strain>
    </source>
</reference>
<dbReference type="Proteomes" id="UP000028091">
    <property type="component" value="Unassembled WGS sequence"/>
</dbReference>
<comment type="caution">
    <text evidence="8">The sequence shown here is derived from an EMBL/GenBank/DDBJ whole genome shotgun (WGS) entry which is preliminary data.</text>
</comment>
<dbReference type="Pfam" id="PF00725">
    <property type="entry name" value="3HCDH"/>
    <property type="match status" value="1"/>
</dbReference>
<name>A0A081LCE1_9BACI</name>
<sequence length="285" mass="31689">MNTKHIGVIGAGVMGADMALDLSANGYQVTLVDITEEKLNEALEKIKKTYQLVQFVRKKKISLSLEDVLSQIQLSTSFEGLHDAHIVIENVTEDWEMKRPIYEELRDICAKETIYFVNTSCISITKVGALMHYPEKVIGAHFMNPVPLKALVEVIRGKATSDDTVETAKGFLKSFDKTPVVVHDLPGFVSNRVLMLTINEAIWTVQDQVATPADVDKIFRGGFGHKMGPLATGDLIGLDTILNSLLVLYESYKDPKFRPCPLLVKMVDAGEYGKKSGKGFFQYDM</sequence>
<keyword evidence="5" id="KW-0520">NAD</keyword>
<dbReference type="InterPro" id="IPR036291">
    <property type="entry name" value="NAD(P)-bd_dom_sf"/>
</dbReference>
<feature type="binding site" evidence="5">
    <location>
        <position position="98"/>
    </location>
    <ligand>
        <name>NAD(+)</name>
        <dbReference type="ChEBI" id="CHEBI:57540"/>
    </ligand>
</feature>
<dbReference type="eggNOG" id="COG1250">
    <property type="taxonomic scope" value="Bacteria"/>
</dbReference>
<feature type="site" description="Important for catalytic activity" evidence="4">
    <location>
        <position position="141"/>
    </location>
</feature>
<evidence type="ECO:0000256" key="3">
    <source>
        <dbReference type="ARBA" id="ARBA00023002"/>
    </source>
</evidence>
<dbReference type="SUPFAM" id="SSF48179">
    <property type="entry name" value="6-phosphogluconate dehydrogenase C-terminal domain-like"/>
    <property type="match status" value="1"/>
</dbReference>
<dbReference type="PIRSF" id="PIRSF000105">
    <property type="entry name" value="HCDH"/>
    <property type="match status" value="1"/>
</dbReference>
<dbReference type="InterPro" id="IPR008927">
    <property type="entry name" value="6-PGluconate_DH-like_C_sf"/>
</dbReference>
<dbReference type="InterPro" id="IPR013328">
    <property type="entry name" value="6PGD_dom2"/>
</dbReference>
<dbReference type="InterPro" id="IPR006108">
    <property type="entry name" value="3HC_DH_C"/>
</dbReference>
<dbReference type="OrthoDB" id="9771883at2"/>
<feature type="binding site" evidence="5">
    <location>
        <position position="275"/>
    </location>
    <ligand>
        <name>NAD(+)</name>
        <dbReference type="ChEBI" id="CHEBI:57540"/>
    </ligand>
</feature>
<dbReference type="InterPro" id="IPR006176">
    <property type="entry name" value="3-OHacyl-CoA_DH_NAD-bd"/>
</dbReference>
<evidence type="ECO:0000256" key="4">
    <source>
        <dbReference type="PIRSR" id="PIRSR000105-1"/>
    </source>
</evidence>